<dbReference type="InterPro" id="IPR013950">
    <property type="entry name" value="Mis14/Nsl1"/>
</dbReference>
<keyword evidence="1" id="KW-0175">Coiled coil</keyword>
<sequence length="309" mass="35520">MYLESETDIPKIRVESKHDVTFVKGEFENLLLKCMENNTTIKDSSITTEAQAALKKILSEELLQWSDKVWDDVGSNMLINGLKYEQVFGYSQKEAGSGKRRNMSDSINHRRFQSCDIEPLDENLQTEVKQLQMQADQLLLNVTKMRKETFVELETDIEKSLEQIEWIVDMGEYTTRSPNEMNHSTKKQVSDTNYQSSSLNDNVKDGEIHFDIDGDKARISEQYYKALQKIENSSALISPSLNELGKLDSNIELLINNASKNNTQESNNIFSDMNSNDYNLLSHFNIEETSKNPNYLKKKSLKSFEAILK</sequence>
<accession>A0A2T9YT16</accession>
<dbReference type="AlphaFoldDB" id="A0A2T9YT16"/>
<organism evidence="3 4">
    <name type="scientific">Smittium simulii</name>
    <dbReference type="NCBI Taxonomy" id="133385"/>
    <lineage>
        <taxon>Eukaryota</taxon>
        <taxon>Fungi</taxon>
        <taxon>Fungi incertae sedis</taxon>
        <taxon>Zoopagomycota</taxon>
        <taxon>Kickxellomycotina</taxon>
        <taxon>Harpellomycetes</taxon>
        <taxon>Harpellales</taxon>
        <taxon>Legeriomycetaceae</taxon>
        <taxon>Smittium</taxon>
    </lineage>
</organism>
<evidence type="ECO:0000313" key="3">
    <source>
        <dbReference type="EMBL" id="PVU95459.1"/>
    </source>
</evidence>
<gene>
    <name evidence="3" type="ORF">BB561_001817</name>
</gene>
<evidence type="ECO:0000256" key="1">
    <source>
        <dbReference type="SAM" id="Coils"/>
    </source>
</evidence>
<dbReference type="EMBL" id="MBFR01000056">
    <property type="protein sequence ID" value="PVU95459.1"/>
    <property type="molecule type" value="Genomic_DNA"/>
</dbReference>
<feature type="coiled-coil region" evidence="1">
    <location>
        <begin position="121"/>
        <end position="148"/>
    </location>
</feature>
<dbReference type="GO" id="GO:0000776">
    <property type="term" value="C:kinetochore"/>
    <property type="evidence" value="ECO:0007669"/>
    <property type="project" value="InterPro"/>
</dbReference>
<dbReference type="GO" id="GO:0000070">
    <property type="term" value="P:mitotic sister chromatid segregation"/>
    <property type="evidence" value="ECO:0007669"/>
    <property type="project" value="InterPro"/>
</dbReference>
<dbReference type="Pfam" id="PF08641">
    <property type="entry name" value="Mis14"/>
    <property type="match status" value="1"/>
</dbReference>
<keyword evidence="4" id="KW-1185">Reference proteome</keyword>
<comment type="caution">
    <text evidence="3">The sequence shown here is derived from an EMBL/GenBank/DDBJ whole genome shotgun (WGS) entry which is preliminary data.</text>
</comment>
<reference evidence="3 4" key="1">
    <citation type="journal article" date="2018" name="MBio">
        <title>Comparative Genomics Reveals the Core Gene Toolbox for the Fungus-Insect Symbiosis.</title>
        <authorList>
            <person name="Wang Y."/>
            <person name="Stata M."/>
            <person name="Wang W."/>
            <person name="Stajich J.E."/>
            <person name="White M.M."/>
            <person name="Moncalvo J.M."/>
        </authorList>
    </citation>
    <scope>NUCLEOTIDE SEQUENCE [LARGE SCALE GENOMIC DNA]</scope>
    <source>
        <strain evidence="3 4">SWE-8-4</strain>
    </source>
</reference>
<dbReference type="OrthoDB" id="2135762at2759"/>
<dbReference type="Proteomes" id="UP000245383">
    <property type="component" value="Unassembled WGS sequence"/>
</dbReference>
<feature type="region of interest" description="Disordered" evidence="2">
    <location>
        <begin position="177"/>
        <end position="200"/>
    </location>
</feature>
<feature type="compositionally biased region" description="Polar residues" evidence="2">
    <location>
        <begin position="190"/>
        <end position="200"/>
    </location>
</feature>
<evidence type="ECO:0000256" key="2">
    <source>
        <dbReference type="SAM" id="MobiDB-lite"/>
    </source>
</evidence>
<evidence type="ECO:0000313" key="4">
    <source>
        <dbReference type="Proteomes" id="UP000245383"/>
    </source>
</evidence>
<protein>
    <submittedName>
        <fullName evidence="3">Uncharacterized protein</fullName>
    </submittedName>
</protein>
<name>A0A2T9YT16_9FUNG</name>
<proteinExistence type="predicted"/>